<dbReference type="PROSITE" id="PS50142">
    <property type="entry name" value="RNASE_3_2"/>
    <property type="match status" value="1"/>
</dbReference>
<keyword evidence="5 11" id="KW-0479">Metal-binding</keyword>
<name>A0ABY3C7Q4_9GAMM</name>
<evidence type="ECO:0000256" key="4">
    <source>
        <dbReference type="ARBA" id="ARBA00022722"/>
    </source>
</evidence>
<comment type="caution">
    <text evidence="14">The sequence shown here is derived from an EMBL/GenBank/DDBJ whole genome shotgun (WGS) entry which is preliminary data.</text>
</comment>
<comment type="subunit">
    <text evidence="11">Homodimer.</text>
</comment>
<evidence type="ECO:0000259" key="13">
    <source>
        <dbReference type="PROSITE" id="PS50142"/>
    </source>
</evidence>
<dbReference type="InterPro" id="IPR014720">
    <property type="entry name" value="dsRBD_dom"/>
</dbReference>
<keyword evidence="11" id="KW-0699">rRNA-binding</keyword>
<evidence type="ECO:0000313" key="15">
    <source>
        <dbReference type="Proteomes" id="UP000733744"/>
    </source>
</evidence>
<evidence type="ECO:0000256" key="10">
    <source>
        <dbReference type="ARBA" id="ARBA00049596"/>
    </source>
</evidence>
<dbReference type="Gene3D" id="3.30.160.20">
    <property type="match status" value="1"/>
</dbReference>
<evidence type="ECO:0000313" key="14">
    <source>
        <dbReference type="EMBL" id="TRW92111.1"/>
    </source>
</evidence>
<dbReference type="InterPro" id="IPR011907">
    <property type="entry name" value="RNase_III"/>
</dbReference>
<gene>
    <name evidence="11" type="primary">rnc</name>
    <name evidence="14" type="ORF">EKO24_015725</name>
</gene>
<comment type="subcellular location">
    <subcellularLocation>
        <location evidence="11">Cytoplasm</location>
    </subcellularLocation>
</comment>
<dbReference type="HAMAP" id="MF_00104">
    <property type="entry name" value="RNase_III"/>
    <property type="match status" value="1"/>
</dbReference>
<keyword evidence="11" id="KW-0698">rRNA processing</keyword>
<evidence type="ECO:0000256" key="3">
    <source>
        <dbReference type="ARBA" id="ARBA00022664"/>
    </source>
</evidence>
<keyword evidence="4 11" id="KW-0540">Nuclease</keyword>
<dbReference type="NCBIfam" id="TIGR02191">
    <property type="entry name" value="RNaseIII"/>
    <property type="match status" value="1"/>
</dbReference>
<feature type="binding site" evidence="11">
    <location>
        <position position="116"/>
    </location>
    <ligand>
        <name>Mg(2+)</name>
        <dbReference type="ChEBI" id="CHEBI:18420"/>
    </ligand>
</feature>
<feature type="active site" evidence="11">
    <location>
        <position position="116"/>
    </location>
</feature>
<organism evidence="14 15">
    <name type="scientific">Candidatus Methylobacter oryzae</name>
    <dbReference type="NCBI Taxonomy" id="2497749"/>
    <lineage>
        <taxon>Bacteria</taxon>
        <taxon>Pseudomonadati</taxon>
        <taxon>Pseudomonadota</taxon>
        <taxon>Gammaproteobacteria</taxon>
        <taxon>Methylococcales</taxon>
        <taxon>Methylococcaceae</taxon>
        <taxon>Methylobacter</taxon>
    </lineage>
</organism>
<dbReference type="CDD" id="cd10845">
    <property type="entry name" value="DSRM_RNAse_III_family"/>
    <property type="match status" value="1"/>
</dbReference>
<dbReference type="SUPFAM" id="SSF69065">
    <property type="entry name" value="RNase III domain-like"/>
    <property type="match status" value="1"/>
</dbReference>
<feature type="binding site" evidence="11">
    <location>
        <position position="113"/>
    </location>
    <ligand>
        <name>Mg(2+)</name>
        <dbReference type="ChEBI" id="CHEBI:18420"/>
    </ligand>
</feature>
<keyword evidence="6 11" id="KW-0255">Endonuclease</keyword>
<dbReference type="Gene3D" id="1.10.1520.10">
    <property type="entry name" value="Ribonuclease III domain"/>
    <property type="match status" value="1"/>
</dbReference>
<accession>A0ABY3C7Q4</accession>
<comment type="cofactor">
    <cofactor evidence="11">
        <name>Mg(2+)</name>
        <dbReference type="ChEBI" id="CHEBI:18420"/>
    </cofactor>
</comment>
<dbReference type="PANTHER" id="PTHR14950:SF37">
    <property type="entry name" value="ENDORIBONUCLEASE DICER"/>
    <property type="match status" value="1"/>
</dbReference>
<evidence type="ECO:0000256" key="2">
    <source>
        <dbReference type="ARBA" id="ARBA00010183"/>
    </source>
</evidence>
<evidence type="ECO:0000259" key="12">
    <source>
        <dbReference type="PROSITE" id="PS50137"/>
    </source>
</evidence>
<feature type="domain" description="DRBM" evidence="12">
    <location>
        <begin position="155"/>
        <end position="225"/>
    </location>
</feature>
<protein>
    <recommendedName>
        <fullName evidence="11">Ribonuclease 3</fullName>
        <ecNumber evidence="11">3.1.26.3</ecNumber>
    </recommendedName>
    <alternativeName>
        <fullName evidence="11">Ribonuclease III</fullName>
        <shortName evidence="11">RNase III</shortName>
    </alternativeName>
</protein>
<sequence length="228" mass="25334">MIKKPEELCKKLGLAFNNPQLFITALTHRSASSNNNERLEFLGDSILGFVIAQKLYELFPDACEGVLSRLRASLVNQGSLADLARKHQLGDYLLLGSGELKSGGFRRDSILSDAVEAIIGALYNDQGMSACQKWIVLYLFAEKLKNLSLDNWQKDPKTQLQELMQSKKMDLPDYTLITMSGLAHEQTFKVKCTTSLIAESCIGTGNSRKKAEQSAAELMLELLNKDTK</sequence>
<dbReference type="InterPro" id="IPR036389">
    <property type="entry name" value="RNase_III_sf"/>
</dbReference>
<dbReference type="EMBL" id="RYFG02000109">
    <property type="protein sequence ID" value="TRW92111.1"/>
    <property type="molecule type" value="Genomic_DNA"/>
</dbReference>
<dbReference type="Pfam" id="PF14622">
    <property type="entry name" value="Ribonucleas_3_3"/>
    <property type="match status" value="1"/>
</dbReference>
<dbReference type="SUPFAM" id="SSF54768">
    <property type="entry name" value="dsRNA-binding domain-like"/>
    <property type="match status" value="1"/>
</dbReference>
<dbReference type="CDD" id="cd00593">
    <property type="entry name" value="RIBOc"/>
    <property type="match status" value="1"/>
</dbReference>
<dbReference type="Proteomes" id="UP000733744">
    <property type="component" value="Unassembled WGS sequence"/>
</dbReference>
<feature type="domain" description="RNase III" evidence="13">
    <location>
        <begin position="5"/>
        <end position="127"/>
    </location>
</feature>
<keyword evidence="11" id="KW-0819">tRNA processing</keyword>
<keyword evidence="15" id="KW-1185">Reference proteome</keyword>
<reference evidence="14 15" key="1">
    <citation type="journal article" date="2019" name="Antonie Van Leeuwenhoek">
        <title>Description of 'Ca. Methylobacter oryzae' KRF1, a novel species from the environmentally important Methylobacter clade 2.</title>
        <authorList>
            <person name="Khatri K."/>
            <person name="Mohite J.A."/>
            <person name="Pandit P.S."/>
            <person name="Bahulikar R."/>
            <person name="Rahalkar M.C."/>
        </authorList>
    </citation>
    <scope>NUCLEOTIDE SEQUENCE [LARGE SCALE GENOMIC DNA]</scope>
    <source>
        <strain evidence="14 15">KRF1</strain>
    </source>
</reference>
<comment type="catalytic activity">
    <reaction evidence="1 11">
        <text>Endonucleolytic cleavage to 5'-phosphomonoester.</text>
        <dbReference type="EC" id="3.1.26.3"/>
    </reaction>
</comment>
<dbReference type="RefSeq" id="WP_127028353.1">
    <property type="nucleotide sequence ID" value="NZ_RYFG02000109.1"/>
</dbReference>
<evidence type="ECO:0000256" key="8">
    <source>
        <dbReference type="ARBA" id="ARBA00022842"/>
    </source>
</evidence>
<dbReference type="PROSITE" id="PS00517">
    <property type="entry name" value="RNASE_3_1"/>
    <property type="match status" value="1"/>
</dbReference>
<keyword evidence="3 11" id="KW-0507">mRNA processing</keyword>
<evidence type="ECO:0000256" key="6">
    <source>
        <dbReference type="ARBA" id="ARBA00022759"/>
    </source>
</evidence>
<evidence type="ECO:0000256" key="5">
    <source>
        <dbReference type="ARBA" id="ARBA00022723"/>
    </source>
</evidence>
<evidence type="ECO:0000256" key="9">
    <source>
        <dbReference type="ARBA" id="ARBA00022884"/>
    </source>
</evidence>
<dbReference type="InterPro" id="IPR000999">
    <property type="entry name" value="RNase_III_dom"/>
</dbReference>
<dbReference type="Pfam" id="PF00035">
    <property type="entry name" value="dsrm"/>
    <property type="match status" value="1"/>
</dbReference>
<dbReference type="SMART" id="SM00358">
    <property type="entry name" value="DSRM"/>
    <property type="match status" value="1"/>
</dbReference>
<proteinExistence type="inferred from homology"/>
<evidence type="ECO:0000256" key="7">
    <source>
        <dbReference type="ARBA" id="ARBA00022801"/>
    </source>
</evidence>
<keyword evidence="8 11" id="KW-0460">Magnesium</keyword>
<dbReference type="PANTHER" id="PTHR14950">
    <property type="entry name" value="DICER-RELATED"/>
    <property type="match status" value="1"/>
</dbReference>
<dbReference type="EC" id="3.1.26.3" evidence="11"/>
<dbReference type="GO" id="GO:0004525">
    <property type="term" value="F:ribonuclease III activity"/>
    <property type="evidence" value="ECO:0007669"/>
    <property type="project" value="UniProtKB-EC"/>
</dbReference>
<comment type="similarity">
    <text evidence="2">Belongs to the ribonuclease III family.</text>
</comment>
<keyword evidence="11" id="KW-0963">Cytoplasm</keyword>
<comment type="function">
    <text evidence="10 11">Digests double-stranded RNA. Involved in the processing of primary rRNA transcript to yield the immediate precursors to the large and small rRNAs (23S and 16S). Processes some mRNAs, and tRNAs when they are encoded in the rRNA operon. Processes pre-crRNA and tracrRNA of type II CRISPR loci if present in the organism.</text>
</comment>
<evidence type="ECO:0000256" key="11">
    <source>
        <dbReference type="HAMAP-Rule" id="MF_00104"/>
    </source>
</evidence>
<feature type="active site" evidence="11">
    <location>
        <position position="44"/>
    </location>
</feature>
<keyword evidence="9 11" id="KW-0694">RNA-binding</keyword>
<dbReference type="SMART" id="SM00535">
    <property type="entry name" value="RIBOc"/>
    <property type="match status" value="1"/>
</dbReference>
<feature type="binding site" evidence="11">
    <location>
        <position position="40"/>
    </location>
    <ligand>
        <name>Mg(2+)</name>
        <dbReference type="ChEBI" id="CHEBI:18420"/>
    </ligand>
</feature>
<keyword evidence="7 11" id="KW-0378">Hydrolase</keyword>
<dbReference type="PROSITE" id="PS50137">
    <property type="entry name" value="DS_RBD"/>
    <property type="match status" value="1"/>
</dbReference>
<evidence type="ECO:0000256" key="1">
    <source>
        <dbReference type="ARBA" id="ARBA00000109"/>
    </source>
</evidence>